<evidence type="ECO:0000256" key="4">
    <source>
        <dbReference type="ARBA" id="ARBA00022989"/>
    </source>
</evidence>
<sequence length="79" mass="9252">MSLGGADGFGEMIMFFLFLSFIFFIIHIAICVWAYRDAIRKGRSQEFALLVLLALFFFPVIGFIVYLFIRNDTTHSRYR</sequence>
<keyword evidence="9" id="KW-1185">Reference proteome</keyword>
<comment type="subcellular location">
    <subcellularLocation>
        <location evidence="1">Cell membrane</location>
        <topology evidence="1">Multi-pass membrane protein</topology>
    </subcellularLocation>
</comment>
<protein>
    <submittedName>
        <fullName evidence="8">PLDc N-terminal domain-containing protein</fullName>
    </submittedName>
</protein>
<proteinExistence type="predicted"/>
<dbReference type="Pfam" id="PF13396">
    <property type="entry name" value="PLDc_N"/>
    <property type="match status" value="1"/>
</dbReference>
<evidence type="ECO:0000256" key="5">
    <source>
        <dbReference type="ARBA" id="ARBA00023136"/>
    </source>
</evidence>
<dbReference type="EMBL" id="JBHSNC010000057">
    <property type="protein sequence ID" value="MFC5532245.1"/>
    <property type="molecule type" value="Genomic_DNA"/>
</dbReference>
<feature type="domain" description="Cardiolipin synthase N-terminal" evidence="7">
    <location>
        <begin position="30"/>
        <end position="70"/>
    </location>
</feature>
<keyword evidence="3 6" id="KW-0812">Transmembrane</keyword>
<accession>A0ABW0R603</accession>
<organism evidence="8 9">
    <name type="scientific">Cohnella yongneupensis</name>
    <dbReference type="NCBI Taxonomy" id="425006"/>
    <lineage>
        <taxon>Bacteria</taxon>
        <taxon>Bacillati</taxon>
        <taxon>Bacillota</taxon>
        <taxon>Bacilli</taxon>
        <taxon>Bacillales</taxon>
        <taxon>Paenibacillaceae</taxon>
        <taxon>Cohnella</taxon>
    </lineage>
</organism>
<evidence type="ECO:0000256" key="2">
    <source>
        <dbReference type="ARBA" id="ARBA00022475"/>
    </source>
</evidence>
<evidence type="ECO:0000256" key="3">
    <source>
        <dbReference type="ARBA" id="ARBA00022692"/>
    </source>
</evidence>
<dbReference type="Proteomes" id="UP001596108">
    <property type="component" value="Unassembled WGS sequence"/>
</dbReference>
<keyword evidence="4 6" id="KW-1133">Transmembrane helix</keyword>
<evidence type="ECO:0000313" key="9">
    <source>
        <dbReference type="Proteomes" id="UP001596108"/>
    </source>
</evidence>
<evidence type="ECO:0000313" key="8">
    <source>
        <dbReference type="EMBL" id="MFC5532245.1"/>
    </source>
</evidence>
<keyword evidence="5 6" id="KW-0472">Membrane</keyword>
<feature type="transmembrane region" description="Helical" evidence="6">
    <location>
        <begin position="12"/>
        <end position="35"/>
    </location>
</feature>
<dbReference type="InterPro" id="IPR027379">
    <property type="entry name" value="CLS_N"/>
</dbReference>
<keyword evidence="2" id="KW-1003">Cell membrane</keyword>
<evidence type="ECO:0000256" key="6">
    <source>
        <dbReference type="SAM" id="Phobius"/>
    </source>
</evidence>
<dbReference type="RefSeq" id="WP_378114214.1">
    <property type="nucleotide sequence ID" value="NZ_JBHSNC010000057.1"/>
</dbReference>
<evidence type="ECO:0000256" key="1">
    <source>
        <dbReference type="ARBA" id="ARBA00004651"/>
    </source>
</evidence>
<feature type="transmembrane region" description="Helical" evidence="6">
    <location>
        <begin position="47"/>
        <end position="69"/>
    </location>
</feature>
<reference evidence="9" key="1">
    <citation type="journal article" date="2019" name="Int. J. Syst. Evol. Microbiol.">
        <title>The Global Catalogue of Microorganisms (GCM) 10K type strain sequencing project: providing services to taxonomists for standard genome sequencing and annotation.</title>
        <authorList>
            <consortium name="The Broad Institute Genomics Platform"/>
            <consortium name="The Broad Institute Genome Sequencing Center for Infectious Disease"/>
            <person name="Wu L."/>
            <person name="Ma J."/>
        </authorList>
    </citation>
    <scope>NUCLEOTIDE SEQUENCE [LARGE SCALE GENOMIC DNA]</scope>
    <source>
        <strain evidence="9">CGMCC 1.18578</strain>
    </source>
</reference>
<comment type="caution">
    <text evidence="8">The sequence shown here is derived from an EMBL/GenBank/DDBJ whole genome shotgun (WGS) entry which is preliminary data.</text>
</comment>
<evidence type="ECO:0000259" key="7">
    <source>
        <dbReference type="Pfam" id="PF13396"/>
    </source>
</evidence>
<gene>
    <name evidence="8" type="ORF">ACFPQ4_22755</name>
</gene>
<name>A0ABW0R603_9BACL</name>